<comment type="similarity">
    <text evidence="1">Belongs to the Smg family.</text>
</comment>
<organism evidence="2 3">
    <name type="scientific">Arenimonas composti TR7-09 = DSM 18010</name>
    <dbReference type="NCBI Taxonomy" id="1121013"/>
    <lineage>
        <taxon>Bacteria</taxon>
        <taxon>Pseudomonadati</taxon>
        <taxon>Pseudomonadota</taxon>
        <taxon>Gammaproteobacteria</taxon>
        <taxon>Lysobacterales</taxon>
        <taxon>Lysobacteraceae</taxon>
        <taxon>Arenimonas</taxon>
    </lineage>
</organism>
<dbReference type="STRING" id="1121013.GCA_000426365_02282"/>
<dbReference type="PANTHER" id="PTHR38692:SF1">
    <property type="entry name" value="PROTEIN SMG"/>
    <property type="match status" value="1"/>
</dbReference>
<dbReference type="PANTHER" id="PTHR38692">
    <property type="entry name" value="PROTEIN SMG"/>
    <property type="match status" value="1"/>
</dbReference>
<dbReference type="AlphaFoldDB" id="A0A091BB53"/>
<dbReference type="HAMAP" id="MF_00598">
    <property type="entry name" value="Smg"/>
    <property type="match status" value="1"/>
</dbReference>
<proteinExistence type="inferred from homology"/>
<dbReference type="Proteomes" id="UP000029391">
    <property type="component" value="Unassembled WGS sequence"/>
</dbReference>
<dbReference type="NCBIfam" id="NF002897">
    <property type="entry name" value="PRK03430.1"/>
    <property type="match status" value="1"/>
</dbReference>
<dbReference type="OrthoDB" id="9788984at2"/>
<accession>A0A091BB53</accession>
<dbReference type="EMBL" id="AWXU01000027">
    <property type="protein sequence ID" value="KFN49888.1"/>
    <property type="molecule type" value="Genomic_DNA"/>
</dbReference>
<keyword evidence="3" id="KW-1185">Reference proteome</keyword>
<sequence length="157" mass="18258">MKETILDVLLYLFEHYFYDDPDAVRDRDSLQNGLIQAGFSPTEINKAFDWLDELARQRPAAATPRRAHPVRIYVAHELERLDADCRGFLMFLEQSGVIDPDQRELVIDRVMALDQDEVDVDDLKWVVLMVLFNQPGSEAAYAWMESQMFEDEPEPVH</sequence>
<comment type="caution">
    <text evidence="2">The sequence shown here is derived from an EMBL/GenBank/DDBJ whole genome shotgun (WGS) entry which is preliminary data.</text>
</comment>
<dbReference type="RefSeq" id="WP_026817249.1">
    <property type="nucleotide sequence ID" value="NZ_AUFF01000007.1"/>
</dbReference>
<dbReference type="InterPro" id="IPR007456">
    <property type="entry name" value="Smg"/>
</dbReference>
<dbReference type="Pfam" id="PF04361">
    <property type="entry name" value="DUF494"/>
    <property type="match status" value="1"/>
</dbReference>
<gene>
    <name evidence="1" type="primary">smg</name>
    <name evidence="2" type="ORF">P873_08575</name>
</gene>
<evidence type="ECO:0000313" key="2">
    <source>
        <dbReference type="EMBL" id="KFN49888.1"/>
    </source>
</evidence>
<evidence type="ECO:0000256" key="1">
    <source>
        <dbReference type="HAMAP-Rule" id="MF_00598"/>
    </source>
</evidence>
<reference evidence="2 3" key="1">
    <citation type="submission" date="2013-09" db="EMBL/GenBank/DDBJ databases">
        <title>Genome sequencing of Arenimonas composti.</title>
        <authorList>
            <person name="Chen F."/>
            <person name="Wang G."/>
        </authorList>
    </citation>
    <scope>NUCLEOTIDE SEQUENCE [LARGE SCALE GENOMIC DNA]</scope>
    <source>
        <strain evidence="2 3">TR7-09</strain>
    </source>
</reference>
<name>A0A091BB53_9GAMM</name>
<evidence type="ECO:0000313" key="3">
    <source>
        <dbReference type="Proteomes" id="UP000029391"/>
    </source>
</evidence>
<protein>
    <recommendedName>
        <fullName evidence="1">Protein Smg homolog</fullName>
    </recommendedName>
</protein>
<dbReference type="eggNOG" id="COG2922">
    <property type="taxonomic scope" value="Bacteria"/>
</dbReference>